<reference evidence="7" key="1">
    <citation type="submission" date="2019-08" db="EMBL/GenBank/DDBJ databases">
        <title>Limnoglobus roseus gen. nov., sp. nov., a novel freshwater planctomycete with a giant genome from the family Gemmataceae.</title>
        <authorList>
            <person name="Kulichevskaya I.S."/>
            <person name="Naumoff D.G."/>
            <person name="Miroshnikov K."/>
            <person name="Ivanova A."/>
            <person name="Philippov D.A."/>
            <person name="Hakobyan A."/>
            <person name="Rijpstra I.C."/>
            <person name="Sinninghe Damste J.S."/>
            <person name="Liesack W."/>
            <person name="Dedysh S.N."/>
        </authorList>
    </citation>
    <scope>NUCLEOTIDE SEQUENCE [LARGE SCALE GENOMIC DNA]</scope>
    <source>
        <strain evidence="7">PX52</strain>
    </source>
</reference>
<dbReference type="PANTHER" id="PTHR30244">
    <property type="entry name" value="TRANSAMINASE"/>
    <property type="match status" value="1"/>
</dbReference>
<dbReference type="GO" id="GO:0008483">
    <property type="term" value="F:transaminase activity"/>
    <property type="evidence" value="ECO:0007669"/>
    <property type="project" value="UniProtKB-KW"/>
</dbReference>
<dbReference type="OrthoDB" id="9810913at2"/>
<feature type="modified residue" description="N6-(pyridoxal phosphate)lysine" evidence="4">
    <location>
        <position position="191"/>
    </location>
</feature>
<dbReference type="AlphaFoldDB" id="A0A5C1A867"/>
<evidence type="ECO:0000313" key="7">
    <source>
        <dbReference type="Proteomes" id="UP000324974"/>
    </source>
</evidence>
<evidence type="ECO:0000313" key="6">
    <source>
        <dbReference type="EMBL" id="QEL14940.1"/>
    </source>
</evidence>
<dbReference type="EMBL" id="CP042425">
    <property type="protein sequence ID" value="QEL14940.1"/>
    <property type="molecule type" value="Genomic_DNA"/>
</dbReference>
<gene>
    <name evidence="6" type="ORF">PX52LOC_01841</name>
</gene>
<dbReference type="PIRSF" id="PIRSF000390">
    <property type="entry name" value="PLP_StrS"/>
    <property type="match status" value="1"/>
</dbReference>
<dbReference type="InterPro" id="IPR015424">
    <property type="entry name" value="PyrdxlP-dep_Trfase"/>
</dbReference>
<dbReference type="GO" id="GO:0030170">
    <property type="term" value="F:pyridoxal phosphate binding"/>
    <property type="evidence" value="ECO:0007669"/>
    <property type="project" value="UniProtKB-ARBA"/>
</dbReference>
<accession>A0A5C1A867</accession>
<feature type="active site" description="Proton acceptor" evidence="3">
    <location>
        <position position="191"/>
    </location>
</feature>
<evidence type="ECO:0000256" key="4">
    <source>
        <dbReference type="PIRSR" id="PIRSR000390-2"/>
    </source>
</evidence>
<name>A0A5C1A867_9BACT</name>
<dbReference type="SUPFAM" id="SSF53383">
    <property type="entry name" value="PLP-dependent transferases"/>
    <property type="match status" value="1"/>
</dbReference>
<evidence type="ECO:0000256" key="3">
    <source>
        <dbReference type="PIRSR" id="PIRSR000390-1"/>
    </source>
</evidence>
<keyword evidence="6" id="KW-0808">Transferase</keyword>
<dbReference type="FunFam" id="3.40.640.10:FF:000089">
    <property type="entry name" value="Aminotransferase, DegT/DnrJ/EryC1/StrS family"/>
    <property type="match status" value="1"/>
</dbReference>
<dbReference type="PANTHER" id="PTHR30244:SF36">
    <property type="entry name" value="3-OXO-GLUCOSE-6-PHOSPHATE:GLUTAMATE AMINOTRANSFERASE"/>
    <property type="match status" value="1"/>
</dbReference>
<dbReference type="InterPro" id="IPR015421">
    <property type="entry name" value="PyrdxlP-dep_Trfase_major"/>
</dbReference>
<sequence length="384" mass="42055">MSDRPTPVPLCDVNAQYRALQPEIDAAVMRVVSSGLAINGPDVAAFEKEAAAYCGAKHAIGCANGTDAILLALAALDVGPGDEVIIPPFTFFATLGSVLRTGATPVFAEVQPDTFNLDPIEVEAKITPRTKAIIPVHLFGQCADMSALQAIAEQHNLHIVEDAAQSFGAEYRGQKCGSFGSINSFSFYPSKNLGTLGDAGMVTTNDDALAKKLFAFRNHGSEVKYFHKYVGWNARLDTIHAAILRAKLPHVDGWIDGRRAAAARYDELISGFGIAGFFRRPIAKPDRKHTYNQYTVRVAPRDRDDLVKFLRDNAIGCDIYYPLPLHLQECVKHLGHREGDFPVSEEASRGVLSLPMFPEITAEQQRRVVERCATFTEQRARRAA</sequence>
<organism evidence="6 7">
    <name type="scientific">Limnoglobus roseus</name>
    <dbReference type="NCBI Taxonomy" id="2598579"/>
    <lineage>
        <taxon>Bacteria</taxon>
        <taxon>Pseudomonadati</taxon>
        <taxon>Planctomycetota</taxon>
        <taxon>Planctomycetia</taxon>
        <taxon>Gemmatales</taxon>
        <taxon>Gemmataceae</taxon>
        <taxon>Limnoglobus</taxon>
    </lineage>
</organism>
<keyword evidence="7" id="KW-1185">Reference proteome</keyword>
<keyword evidence="6" id="KW-0032">Aminotransferase</keyword>
<dbReference type="Gene3D" id="3.40.640.10">
    <property type="entry name" value="Type I PLP-dependent aspartate aminotransferase-like (Major domain)"/>
    <property type="match status" value="1"/>
</dbReference>
<evidence type="ECO:0000256" key="1">
    <source>
        <dbReference type="ARBA" id="ARBA00022898"/>
    </source>
</evidence>
<keyword evidence="1 4" id="KW-0663">Pyridoxal phosphate</keyword>
<proteinExistence type="inferred from homology"/>
<dbReference type="KEGG" id="lrs:PX52LOC_01841"/>
<protein>
    <submittedName>
        <fullName evidence="6">DegT/DnrJ/EryC1/StrS family aminotransferase</fullName>
    </submittedName>
</protein>
<dbReference type="RefSeq" id="WP_149109796.1">
    <property type="nucleotide sequence ID" value="NZ_CP042425.1"/>
</dbReference>
<dbReference type="InterPro" id="IPR015422">
    <property type="entry name" value="PyrdxlP-dep_Trfase_small"/>
</dbReference>
<dbReference type="Gene3D" id="3.90.1150.10">
    <property type="entry name" value="Aspartate Aminotransferase, domain 1"/>
    <property type="match status" value="1"/>
</dbReference>
<dbReference type="Proteomes" id="UP000324974">
    <property type="component" value="Chromosome"/>
</dbReference>
<comment type="similarity">
    <text evidence="2 5">Belongs to the DegT/DnrJ/EryC1 family.</text>
</comment>
<dbReference type="Pfam" id="PF01041">
    <property type="entry name" value="DegT_DnrJ_EryC1"/>
    <property type="match status" value="1"/>
</dbReference>
<dbReference type="CDD" id="cd00616">
    <property type="entry name" value="AHBA_syn"/>
    <property type="match status" value="1"/>
</dbReference>
<dbReference type="GO" id="GO:0000271">
    <property type="term" value="P:polysaccharide biosynthetic process"/>
    <property type="evidence" value="ECO:0007669"/>
    <property type="project" value="TreeGrafter"/>
</dbReference>
<evidence type="ECO:0000256" key="2">
    <source>
        <dbReference type="ARBA" id="ARBA00037999"/>
    </source>
</evidence>
<dbReference type="InterPro" id="IPR000653">
    <property type="entry name" value="DegT/StrS_aminotransferase"/>
</dbReference>
<evidence type="ECO:0000256" key="5">
    <source>
        <dbReference type="RuleBase" id="RU004508"/>
    </source>
</evidence>